<evidence type="ECO:0000259" key="1">
    <source>
        <dbReference type="Pfam" id="PF05050"/>
    </source>
</evidence>
<organism evidence="2 3">
    <name type="scientific">Nocardioides astragali</name>
    <dbReference type="NCBI Taxonomy" id="1776736"/>
    <lineage>
        <taxon>Bacteria</taxon>
        <taxon>Bacillati</taxon>
        <taxon>Actinomycetota</taxon>
        <taxon>Actinomycetes</taxon>
        <taxon>Propionibacteriales</taxon>
        <taxon>Nocardioidaceae</taxon>
        <taxon>Nocardioides</taxon>
    </lineage>
</organism>
<feature type="domain" description="Methyltransferase FkbM" evidence="1">
    <location>
        <begin position="146"/>
        <end position="215"/>
    </location>
</feature>
<keyword evidence="2" id="KW-0808">Transferase</keyword>
<dbReference type="Proteomes" id="UP001596524">
    <property type="component" value="Unassembled WGS sequence"/>
</dbReference>
<evidence type="ECO:0000313" key="2">
    <source>
        <dbReference type="EMBL" id="MFC7361385.1"/>
    </source>
</evidence>
<dbReference type="GO" id="GO:0032259">
    <property type="term" value="P:methylation"/>
    <property type="evidence" value="ECO:0007669"/>
    <property type="project" value="UniProtKB-KW"/>
</dbReference>
<dbReference type="EMBL" id="JBHTCH010000017">
    <property type="protein sequence ID" value="MFC7361385.1"/>
    <property type="molecule type" value="Genomic_DNA"/>
</dbReference>
<keyword evidence="3" id="KW-1185">Reference proteome</keyword>
<proteinExistence type="predicted"/>
<comment type="caution">
    <text evidence="2">The sequence shown here is derived from an EMBL/GenBank/DDBJ whole genome shotgun (WGS) entry which is preliminary data.</text>
</comment>
<dbReference type="RefSeq" id="WP_255890975.1">
    <property type="nucleotide sequence ID" value="NZ_JAFMZM010000004.1"/>
</dbReference>
<dbReference type="InterPro" id="IPR006342">
    <property type="entry name" value="FkbM_mtfrase"/>
</dbReference>
<reference evidence="3" key="1">
    <citation type="journal article" date="2019" name="Int. J. Syst. Evol. Microbiol.">
        <title>The Global Catalogue of Microorganisms (GCM) 10K type strain sequencing project: providing services to taxonomists for standard genome sequencing and annotation.</title>
        <authorList>
            <consortium name="The Broad Institute Genomics Platform"/>
            <consortium name="The Broad Institute Genome Sequencing Center for Infectious Disease"/>
            <person name="Wu L."/>
            <person name="Ma J."/>
        </authorList>
    </citation>
    <scope>NUCLEOTIDE SEQUENCE [LARGE SCALE GENOMIC DNA]</scope>
    <source>
        <strain evidence="3">FCH27</strain>
    </source>
</reference>
<sequence length="287" mass="32723">MKFHQRTPFVLAILRPVRPLLIKTFQSIQRWLKERDIRRRSRVEEMSSREQLEEFFDTLRAYDPGLPMIRLGGQGDGGYVVPDDLDGLAACISPGVSTVADFELALAGRGVPSFMADASVDAAPADHPLFDFEPTFVGTEDAPGWTTLESWLRRKAPDTGDLLLQMDIEGAEWPVLGAVDRETLLRFRMIVLELHDVHKVFLRSGLDEVGQVLRKLLDDFEMVHVHANNNLQPVRRHGYEVPPVLEMTLLRKDRVRRRTPVDKLPHPLDVRNNAFVPELVLAPYWYA</sequence>
<keyword evidence="2" id="KW-0489">Methyltransferase</keyword>
<gene>
    <name evidence="2" type="ORF">ACFQO6_14010</name>
</gene>
<name>A0ABW2N667_9ACTN</name>
<protein>
    <submittedName>
        <fullName evidence="2">FkbM family methyltransferase</fullName>
    </submittedName>
</protein>
<dbReference type="GO" id="GO:0008168">
    <property type="term" value="F:methyltransferase activity"/>
    <property type="evidence" value="ECO:0007669"/>
    <property type="project" value="UniProtKB-KW"/>
</dbReference>
<accession>A0ABW2N667</accession>
<dbReference type="Pfam" id="PF05050">
    <property type="entry name" value="Methyltransf_21"/>
    <property type="match status" value="1"/>
</dbReference>
<evidence type="ECO:0000313" key="3">
    <source>
        <dbReference type="Proteomes" id="UP001596524"/>
    </source>
</evidence>